<dbReference type="InterPro" id="IPR003488">
    <property type="entry name" value="DprA"/>
</dbReference>
<dbReference type="Proteomes" id="UP000324973">
    <property type="component" value="Unassembled WGS sequence"/>
</dbReference>
<evidence type="ECO:0000259" key="3">
    <source>
        <dbReference type="Pfam" id="PF17782"/>
    </source>
</evidence>
<feature type="domain" description="DprA winged helix" evidence="3">
    <location>
        <begin position="312"/>
        <end position="370"/>
    </location>
</feature>
<dbReference type="PANTHER" id="PTHR43022">
    <property type="entry name" value="PROTEIN SMF"/>
    <property type="match status" value="1"/>
</dbReference>
<dbReference type="GO" id="GO:0009294">
    <property type="term" value="P:DNA-mediated transformation"/>
    <property type="evidence" value="ECO:0007669"/>
    <property type="project" value="InterPro"/>
</dbReference>
<dbReference type="InterPro" id="IPR057666">
    <property type="entry name" value="DrpA_SLOG"/>
</dbReference>
<proteinExistence type="inferred from homology"/>
<gene>
    <name evidence="4" type="primary">dprA</name>
    <name evidence="4" type="ORF">FZO89_06720</name>
</gene>
<evidence type="ECO:0000256" key="1">
    <source>
        <dbReference type="ARBA" id="ARBA00006525"/>
    </source>
</evidence>
<protein>
    <submittedName>
        <fullName evidence="4">DNA-protecting protein DprA</fullName>
    </submittedName>
</protein>
<accession>A0A5D4XMQ7</accession>
<dbReference type="PANTHER" id="PTHR43022:SF1">
    <property type="entry name" value="PROTEIN SMF"/>
    <property type="match status" value="1"/>
</dbReference>
<dbReference type="NCBIfam" id="TIGR00732">
    <property type="entry name" value="dprA"/>
    <property type="match status" value="1"/>
</dbReference>
<dbReference type="OrthoDB" id="9785707at2"/>
<dbReference type="InterPro" id="IPR041614">
    <property type="entry name" value="DprA_WH"/>
</dbReference>
<evidence type="ECO:0000313" key="4">
    <source>
        <dbReference type="EMBL" id="TYT25968.1"/>
    </source>
</evidence>
<sequence length="376" mass="39525">MDEDTHALLRLLDAGGPSAPRRRLLDRCGTPPLALAAGERTWREAGLVAAQIHALAAGPGPSACVRDWLARPGHRLIGWHDPDYPELLRRIQSPPLALFAAGDADLLWHPAVAVVGSRASTAAGRDHAREFARAFARAGLAVCSGLAAGIDTIAHQAALAAEGATIAVLGSGPDVPYPRANAGLLRDIAAHGLVVSEHPPGTAARREHFPARNRIIAGLGLGTVVIEAAQRSGALITARLAADAGREVFAVPGSIRNPQARGCHRLIRDGATLVEAADEVIVALAPMARSLADALRTRLHGPICAPEDTSAAPAGASAHDDPDYQRLWSAIGHDPSPMDQLLERTGLTTAELSSMLLVMELDGRIVLEHGRYYRKS</sequence>
<keyword evidence="5" id="KW-1185">Reference proteome</keyword>
<dbReference type="EMBL" id="VTFT01000001">
    <property type="protein sequence ID" value="TYT25968.1"/>
    <property type="molecule type" value="Genomic_DNA"/>
</dbReference>
<dbReference type="SUPFAM" id="SSF102405">
    <property type="entry name" value="MCP/YpsA-like"/>
    <property type="match status" value="1"/>
</dbReference>
<comment type="caution">
    <text evidence="4">The sequence shown here is derived from an EMBL/GenBank/DDBJ whole genome shotgun (WGS) entry which is preliminary data.</text>
</comment>
<evidence type="ECO:0000259" key="2">
    <source>
        <dbReference type="Pfam" id="PF02481"/>
    </source>
</evidence>
<evidence type="ECO:0000313" key="5">
    <source>
        <dbReference type="Proteomes" id="UP000324973"/>
    </source>
</evidence>
<dbReference type="Gene3D" id="1.10.10.10">
    <property type="entry name" value="Winged helix-like DNA-binding domain superfamily/Winged helix DNA-binding domain"/>
    <property type="match status" value="1"/>
</dbReference>
<feature type="domain" description="Smf/DprA SLOG" evidence="2">
    <location>
        <begin position="76"/>
        <end position="283"/>
    </location>
</feature>
<comment type="similarity">
    <text evidence="1">Belongs to the DprA/Smf family.</text>
</comment>
<reference evidence="4 5" key="1">
    <citation type="submission" date="2019-08" db="EMBL/GenBank/DDBJ databases">
        <title>Luteimonas viscosus sp. nov., isolated from soil of a sunflower field.</title>
        <authorList>
            <person name="Jianli Z."/>
            <person name="Ying Z."/>
        </authorList>
    </citation>
    <scope>NUCLEOTIDE SEQUENCE [LARGE SCALE GENOMIC DNA]</scope>
    <source>
        <strain evidence="4 5">XBU10</strain>
    </source>
</reference>
<dbReference type="Pfam" id="PF17782">
    <property type="entry name" value="WHD_DprA"/>
    <property type="match status" value="1"/>
</dbReference>
<name>A0A5D4XMQ7_9GAMM</name>
<dbReference type="AlphaFoldDB" id="A0A5D4XMQ7"/>
<organism evidence="4 5">
    <name type="scientific">Luteimonas viscosa</name>
    <dbReference type="NCBI Taxonomy" id="1132694"/>
    <lineage>
        <taxon>Bacteria</taxon>
        <taxon>Pseudomonadati</taxon>
        <taxon>Pseudomonadota</taxon>
        <taxon>Gammaproteobacteria</taxon>
        <taxon>Lysobacterales</taxon>
        <taxon>Lysobacteraceae</taxon>
        <taxon>Luteimonas</taxon>
    </lineage>
</organism>
<dbReference type="Pfam" id="PF02481">
    <property type="entry name" value="DNA_processg_A"/>
    <property type="match status" value="1"/>
</dbReference>
<dbReference type="InterPro" id="IPR036388">
    <property type="entry name" value="WH-like_DNA-bd_sf"/>
</dbReference>
<dbReference type="Gene3D" id="3.40.50.450">
    <property type="match status" value="1"/>
</dbReference>